<dbReference type="PANTHER" id="PTHR22939">
    <property type="entry name" value="SERINE PROTEASE FAMILY S1C HTRA-RELATED"/>
    <property type="match status" value="1"/>
</dbReference>
<evidence type="ECO:0000256" key="8">
    <source>
        <dbReference type="ARBA" id="ARBA00022825"/>
    </source>
</evidence>
<evidence type="ECO:0000256" key="5">
    <source>
        <dbReference type="ARBA" id="ARBA00022737"/>
    </source>
</evidence>
<dbReference type="Proteomes" id="UP000291236">
    <property type="component" value="Chromosome"/>
</dbReference>
<keyword evidence="8" id="KW-0720">Serine protease</keyword>
<dbReference type="Pfam" id="PF13180">
    <property type="entry name" value="PDZ_2"/>
    <property type="match status" value="1"/>
</dbReference>
<keyword evidence="7" id="KW-0378">Hydrolase</keyword>
<evidence type="ECO:0000256" key="1">
    <source>
        <dbReference type="ARBA" id="ARBA00004418"/>
    </source>
</evidence>
<dbReference type="InterPro" id="IPR001940">
    <property type="entry name" value="Peptidase_S1C"/>
</dbReference>
<feature type="binding site" evidence="10">
    <location>
        <position position="164"/>
    </location>
    <ligand>
        <name>substrate</name>
    </ligand>
</feature>
<keyword evidence="15" id="KW-1185">Reference proteome</keyword>
<dbReference type="KEGG" id="sbf:JCM31447_26350"/>
<dbReference type="OrthoDB" id="5288180at2"/>
<feature type="binding site" evidence="10">
    <location>
        <position position="194"/>
    </location>
    <ligand>
        <name>substrate</name>
    </ligand>
</feature>
<dbReference type="Gene3D" id="2.30.42.10">
    <property type="match status" value="2"/>
</dbReference>
<dbReference type="PROSITE" id="PS50106">
    <property type="entry name" value="PDZ"/>
    <property type="match status" value="2"/>
</dbReference>
<dbReference type="GO" id="GO:0042597">
    <property type="term" value="C:periplasmic space"/>
    <property type="evidence" value="ECO:0007669"/>
    <property type="project" value="UniProtKB-SubCell"/>
</dbReference>
<feature type="domain" description="PDZ" evidence="13">
    <location>
        <begin position="318"/>
        <end position="413"/>
    </location>
</feature>
<dbReference type="InterPro" id="IPR009003">
    <property type="entry name" value="Peptidase_S1_PA"/>
</dbReference>
<feature type="active site" description="Charge relay system" evidence="9">
    <location>
        <position position="274"/>
    </location>
</feature>
<proteinExistence type="inferred from homology"/>
<evidence type="ECO:0000256" key="4">
    <source>
        <dbReference type="ARBA" id="ARBA00022729"/>
    </source>
</evidence>
<keyword evidence="12" id="KW-0472">Membrane</keyword>
<accession>A0A4V0P2R8</accession>
<dbReference type="SMART" id="SM00228">
    <property type="entry name" value="PDZ"/>
    <property type="match status" value="2"/>
</dbReference>
<dbReference type="GO" id="GO:0004252">
    <property type="term" value="F:serine-type endopeptidase activity"/>
    <property type="evidence" value="ECO:0007669"/>
    <property type="project" value="InterPro"/>
</dbReference>
<dbReference type="InterPro" id="IPR041489">
    <property type="entry name" value="PDZ_6"/>
</dbReference>
<dbReference type="InterPro" id="IPR001478">
    <property type="entry name" value="PDZ"/>
</dbReference>
<evidence type="ECO:0000256" key="12">
    <source>
        <dbReference type="SAM" id="Phobius"/>
    </source>
</evidence>
<dbReference type="CDD" id="cd06779">
    <property type="entry name" value="cpPDZ_Deg_HtrA-like"/>
    <property type="match status" value="1"/>
</dbReference>
<dbReference type="InterPro" id="IPR036034">
    <property type="entry name" value="PDZ_sf"/>
</dbReference>
<evidence type="ECO:0000256" key="3">
    <source>
        <dbReference type="ARBA" id="ARBA00022670"/>
    </source>
</evidence>
<evidence type="ECO:0000256" key="9">
    <source>
        <dbReference type="PIRSR" id="PIRSR611782-1"/>
    </source>
</evidence>
<dbReference type="SUPFAM" id="SSF50494">
    <property type="entry name" value="Trypsin-like serine proteases"/>
    <property type="match status" value="1"/>
</dbReference>
<evidence type="ECO:0000256" key="11">
    <source>
        <dbReference type="SAM" id="MobiDB-lite"/>
    </source>
</evidence>
<name>A0A4V0P2R8_FLUSA</name>
<feature type="binding site" evidence="10">
    <location>
        <position position="104"/>
    </location>
    <ligand>
        <name>substrate</name>
    </ligand>
</feature>
<dbReference type="EMBL" id="AP019368">
    <property type="protein sequence ID" value="BBH54177.1"/>
    <property type="molecule type" value="Genomic_DNA"/>
</dbReference>
<dbReference type="NCBIfam" id="TIGR02037">
    <property type="entry name" value="degP_htrA_DO"/>
    <property type="match status" value="1"/>
</dbReference>
<keyword evidence="3" id="KW-0645">Protease</keyword>
<evidence type="ECO:0000256" key="10">
    <source>
        <dbReference type="PIRSR" id="PIRSR611782-2"/>
    </source>
</evidence>
<dbReference type="Pfam" id="PF13365">
    <property type="entry name" value="Trypsin_2"/>
    <property type="match status" value="1"/>
</dbReference>
<keyword evidence="5" id="KW-0677">Repeat</keyword>
<reference evidence="14 15" key="1">
    <citation type="submission" date="2018-12" db="EMBL/GenBank/DDBJ databases">
        <title>Rubrispira sanarue gen. nov., sp., nov., a member of the order Silvanigrellales, isolated from a brackish lake in Hamamatsu Japan.</title>
        <authorList>
            <person name="Maejima Y."/>
            <person name="Iino T."/>
            <person name="Muraguchi Y."/>
            <person name="Fukuda K."/>
            <person name="Nojiri H."/>
            <person name="Ohkuma M."/>
            <person name="Moriuchi R."/>
            <person name="Dohra H."/>
            <person name="Kimbara K."/>
            <person name="Shintani M."/>
        </authorList>
    </citation>
    <scope>NUCLEOTIDE SEQUENCE [LARGE SCALE GENOMIC DNA]</scope>
    <source>
        <strain evidence="14 15">RF1110005</strain>
    </source>
</reference>
<feature type="binding site" evidence="10">
    <location>
        <begin position="272"/>
        <end position="274"/>
    </location>
    <ligand>
        <name>substrate</name>
    </ligand>
</feature>
<dbReference type="PRINTS" id="PR00834">
    <property type="entry name" value="PROTEASES2C"/>
</dbReference>
<comment type="subcellular location">
    <subcellularLocation>
        <location evidence="1">Periplasm</location>
    </subcellularLocation>
</comment>
<dbReference type="AlphaFoldDB" id="A0A4V0P2R8"/>
<protein>
    <submittedName>
        <fullName evidence="14">PDZ domain-containing protein</fullName>
    </submittedName>
</protein>
<dbReference type="GO" id="GO:0006508">
    <property type="term" value="P:proteolysis"/>
    <property type="evidence" value="ECO:0007669"/>
    <property type="project" value="UniProtKB-KW"/>
</dbReference>
<dbReference type="InterPro" id="IPR011782">
    <property type="entry name" value="Pept_S1C_Do"/>
</dbReference>
<gene>
    <name evidence="14" type="ORF">JCM31447_26350</name>
</gene>
<feature type="active site" description="Charge relay system" evidence="9">
    <location>
        <position position="194"/>
    </location>
</feature>
<evidence type="ECO:0000259" key="13">
    <source>
        <dbReference type="PROSITE" id="PS50106"/>
    </source>
</evidence>
<evidence type="ECO:0000256" key="7">
    <source>
        <dbReference type="ARBA" id="ARBA00022801"/>
    </source>
</evidence>
<feature type="region of interest" description="Disordered" evidence="11">
    <location>
        <begin position="425"/>
        <end position="444"/>
    </location>
</feature>
<comment type="similarity">
    <text evidence="2">Belongs to the peptidase S1C family.</text>
</comment>
<dbReference type="Pfam" id="PF17820">
    <property type="entry name" value="PDZ_6"/>
    <property type="match status" value="1"/>
</dbReference>
<dbReference type="RefSeq" id="WP_130611428.1">
    <property type="nucleotide sequence ID" value="NZ_AP019368.1"/>
</dbReference>
<evidence type="ECO:0000313" key="14">
    <source>
        <dbReference type="EMBL" id="BBH54177.1"/>
    </source>
</evidence>
<dbReference type="PANTHER" id="PTHR22939:SF129">
    <property type="entry name" value="SERINE PROTEASE HTRA2, MITOCHONDRIAL"/>
    <property type="match status" value="1"/>
</dbReference>
<feature type="compositionally biased region" description="Basic and acidic residues" evidence="11">
    <location>
        <begin position="429"/>
        <end position="443"/>
    </location>
</feature>
<feature type="transmembrane region" description="Helical" evidence="12">
    <location>
        <begin position="21"/>
        <end position="43"/>
    </location>
</feature>
<evidence type="ECO:0000256" key="6">
    <source>
        <dbReference type="ARBA" id="ARBA00022764"/>
    </source>
</evidence>
<keyword evidence="6" id="KW-0574">Periplasm</keyword>
<feature type="domain" description="PDZ" evidence="13">
    <location>
        <begin position="436"/>
        <end position="523"/>
    </location>
</feature>
<sequence length="535" mass="56806">MNSDLNDSKKVANFMKARAKNIVVAGVSIAAIFGVASAGLLLFKPEAFTKINDDLTAQASSNYALPPPQVPIQKEDTEFLKKFKKVFSNVAEESSQALVFIVAEKKVNVPQYDFPDEFFFPFLPPQFKGGPNPKGGGKKQGIETDGGSGFIVDSTNGYIITNNHVIDKADKITVTTKDKKKYKAKIIGTATSVDIAVLKLEDFKPSADIKQVSLANSNEVKVGDWVLALGAPFELEQTVTMGVVSAVQRTSDTLGINGANSFIQTDAAINPGNSGGPLVNLDGQVIGMNTAIFSKNGGSVGIGFSIPSNTIRLVAESIINNGKLTQAYLGVEMYDLNKFGTAAKKEMKIDPNTEGALVMRVVPGSPASKSGLQPYDIIQSVNGEAVKASSDIQRQIIFLKPGSSIKLGVLRNGKKIELKSTVTELPNAKGEKSDDTESSEKSGKSFARNLGLTLSVKQTPSGKGVLIAGVQQGSLADRAGIAQGDVIISVNKENVANPKDVEKVLEKAKKANSSVIFLLVERENSQSAIILPLNS</sequence>
<keyword evidence="12" id="KW-0812">Transmembrane</keyword>
<evidence type="ECO:0000313" key="15">
    <source>
        <dbReference type="Proteomes" id="UP000291236"/>
    </source>
</evidence>
<organism evidence="14 15">
    <name type="scientific">Fluviispira sanaruensis</name>
    <dbReference type="NCBI Taxonomy" id="2493639"/>
    <lineage>
        <taxon>Bacteria</taxon>
        <taxon>Pseudomonadati</taxon>
        <taxon>Bdellovibrionota</taxon>
        <taxon>Oligoflexia</taxon>
        <taxon>Silvanigrellales</taxon>
        <taxon>Silvanigrellaceae</taxon>
        <taxon>Fluviispira</taxon>
    </lineage>
</organism>
<dbReference type="Gene3D" id="2.40.10.120">
    <property type="match status" value="1"/>
</dbReference>
<keyword evidence="12" id="KW-1133">Transmembrane helix</keyword>
<dbReference type="SUPFAM" id="SSF50156">
    <property type="entry name" value="PDZ domain-like"/>
    <property type="match status" value="2"/>
</dbReference>
<keyword evidence="4" id="KW-0732">Signal</keyword>
<feature type="active site" description="Charge relay system" evidence="9">
    <location>
        <position position="164"/>
    </location>
</feature>
<evidence type="ECO:0000256" key="2">
    <source>
        <dbReference type="ARBA" id="ARBA00010541"/>
    </source>
</evidence>